<comment type="caution">
    <text evidence="2">The sequence shown here is derived from an EMBL/GenBank/DDBJ whole genome shotgun (WGS) entry which is preliminary data.</text>
</comment>
<dbReference type="Gene3D" id="2.60.40.10">
    <property type="entry name" value="Immunoglobulins"/>
    <property type="match status" value="1"/>
</dbReference>
<dbReference type="STRING" id="1121899.GCA_000430025_00095"/>
<organism evidence="2 3">
    <name type="scientific">Flavobacterium suncheonense GH29-5 = DSM 17707</name>
    <dbReference type="NCBI Taxonomy" id="1121899"/>
    <lineage>
        <taxon>Bacteria</taxon>
        <taxon>Pseudomonadati</taxon>
        <taxon>Bacteroidota</taxon>
        <taxon>Flavobacteriia</taxon>
        <taxon>Flavobacteriales</taxon>
        <taxon>Flavobacteriaceae</taxon>
        <taxon>Flavobacterium</taxon>
    </lineage>
</organism>
<evidence type="ECO:0000256" key="1">
    <source>
        <dbReference type="SAM" id="SignalP"/>
    </source>
</evidence>
<dbReference type="eggNOG" id="COG3291">
    <property type="taxonomic scope" value="Bacteria"/>
</dbReference>
<keyword evidence="1" id="KW-0732">Signal</keyword>
<dbReference type="Proteomes" id="UP000030121">
    <property type="component" value="Unassembled WGS sequence"/>
</dbReference>
<name>A0A0A2MPJ4_9FLAO</name>
<protein>
    <recommendedName>
        <fullName evidence="4">PKD domain-containing protein</fullName>
    </recommendedName>
</protein>
<gene>
    <name evidence="2" type="ORF">Q764_03565</name>
</gene>
<dbReference type="NCBIfam" id="NF038133">
    <property type="entry name" value="choice_anch_L"/>
    <property type="match status" value="1"/>
</dbReference>
<proteinExistence type="predicted"/>
<sequence length="774" mass="83740">MREYKKYCPLLFLLIFSQILSAQNILIDNSKTPEQLVQQLFSGGSCVQPTNITINGYNFGSGEKSFAWFESNGSGFPLENGLIISTGKASSAVGPNTSLLSEGPTSWGGDNDLEAAIGESNTINATVVEFDFVAVTNYMSFNYIFSSEQYLSNPGSNQCNYSDGFAFLLKKIGNPSYQNLAVVPGTNIPVKVTTVRGAGTICPPANTQYFDAFNGSMHPTNFNGQTKVLLAEADITPGASYHIKMVIADQGNNLYDSAIFIGGSTFNNDFAMGDDRLIADGNPLCPGETLTVTPDYTVPGTLSYSWFKNDVPIPGYINVSNPTYTITAPGVYNIKADIGSCIVNGYINVEYASVTALPTTLSKCDDNSDNIAIFNLTAASTAITGNDNTMQVTGFYHNLTDAQNQQNAIANPGSYSNAAGNNIVARIKNVFDCVDYANITLQVQSSSPLNPINTVKVCDGDDDQDGFYQFDLNEITQAIEDANTLPAGSSIQYFTSLADAAALTNPLSSPFSNTDDYTQTIYAQVISSGSCYEILPVTLQVNTFSPDNFDNETVGICESTTTLLDAGSGFTTYLWNTTPTTTTQTITVNTAGSYTVTVTNSEGCKAIRTFTVVSSEAPTITHIEVVSFSGNGNSITVYTSGNGNYEYSLDNIVFQDINVFTGVSAGEYTVYVRDKNGCGMAPPEVVYVLDYPNFFTPNGDGYNDRWFIKNLDIDFPNAELYIFNRYGKLLKQLAPSGNGWDGQIGNNQLPSDDYWFLLKLENGRTVRGHFSLKR</sequence>
<dbReference type="EMBL" id="JRLW01000003">
    <property type="protein sequence ID" value="KGO90155.1"/>
    <property type="molecule type" value="Genomic_DNA"/>
</dbReference>
<dbReference type="RefSeq" id="WP_026981138.1">
    <property type="nucleotide sequence ID" value="NZ_JRLW01000003.1"/>
</dbReference>
<feature type="signal peptide" evidence="1">
    <location>
        <begin position="1"/>
        <end position="22"/>
    </location>
</feature>
<dbReference type="InterPro" id="IPR026341">
    <property type="entry name" value="T9SS_type_B"/>
</dbReference>
<accession>A0A0A2MPJ4</accession>
<dbReference type="AlphaFoldDB" id="A0A0A2MPJ4"/>
<dbReference type="NCBIfam" id="TIGR04131">
    <property type="entry name" value="Bac_Flav_CTERM"/>
    <property type="match status" value="1"/>
</dbReference>
<evidence type="ECO:0000313" key="3">
    <source>
        <dbReference type="Proteomes" id="UP000030121"/>
    </source>
</evidence>
<dbReference type="Pfam" id="PF13585">
    <property type="entry name" value="CHU_C"/>
    <property type="match status" value="1"/>
</dbReference>
<evidence type="ECO:0008006" key="4">
    <source>
        <dbReference type="Google" id="ProtNLM"/>
    </source>
</evidence>
<dbReference type="InterPro" id="IPR049804">
    <property type="entry name" value="Choice_anch_L"/>
</dbReference>
<evidence type="ECO:0000313" key="2">
    <source>
        <dbReference type="EMBL" id="KGO90155.1"/>
    </source>
</evidence>
<reference evidence="2 3" key="1">
    <citation type="submission" date="2013-09" db="EMBL/GenBank/DDBJ databases">
        <authorList>
            <person name="Zeng Z."/>
            <person name="Chen C."/>
        </authorList>
    </citation>
    <scope>NUCLEOTIDE SEQUENCE [LARGE SCALE GENOMIC DNA]</scope>
    <source>
        <strain evidence="2 3">GH29-5</strain>
    </source>
</reference>
<dbReference type="InterPro" id="IPR013783">
    <property type="entry name" value="Ig-like_fold"/>
</dbReference>
<feature type="chain" id="PRO_5002003496" description="PKD domain-containing protein" evidence="1">
    <location>
        <begin position="23"/>
        <end position="774"/>
    </location>
</feature>
<keyword evidence="3" id="KW-1185">Reference proteome</keyword>
<dbReference type="OrthoDB" id="9765926at2"/>